<keyword evidence="4" id="KW-1185">Reference proteome</keyword>
<dbReference type="Gene3D" id="1.10.1280.10">
    <property type="entry name" value="Di-copper center containing domain from catechol oxidase"/>
    <property type="match status" value="1"/>
</dbReference>
<keyword evidence="1" id="KW-0479">Metal-binding</keyword>
<evidence type="ECO:0000256" key="1">
    <source>
        <dbReference type="ARBA" id="ARBA00022723"/>
    </source>
</evidence>
<dbReference type="InterPro" id="IPR050316">
    <property type="entry name" value="Tyrosinase/Hemocyanin"/>
</dbReference>
<dbReference type="InterPro" id="IPR008922">
    <property type="entry name" value="Di-copper_centre_dom_sf"/>
</dbReference>
<proteinExistence type="predicted"/>
<dbReference type="PRINTS" id="PR00092">
    <property type="entry name" value="TYROSINASE"/>
</dbReference>
<dbReference type="PANTHER" id="PTHR11474:SF116">
    <property type="entry name" value="TYROSINASE"/>
    <property type="match status" value="1"/>
</dbReference>
<feature type="domain" description="Tyrosinase copper-binding" evidence="2">
    <location>
        <begin position="113"/>
        <end position="130"/>
    </location>
</feature>
<dbReference type="GO" id="GO:0016491">
    <property type="term" value="F:oxidoreductase activity"/>
    <property type="evidence" value="ECO:0007669"/>
    <property type="project" value="InterPro"/>
</dbReference>
<dbReference type="SUPFAM" id="SSF48056">
    <property type="entry name" value="Di-copper centre-containing domain"/>
    <property type="match status" value="1"/>
</dbReference>
<evidence type="ECO:0000259" key="2">
    <source>
        <dbReference type="PROSITE" id="PS00497"/>
    </source>
</evidence>
<dbReference type="PROSITE" id="PS00497">
    <property type="entry name" value="TYROSINASE_1"/>
    <property type="match status" value="1"/>
</dbReference>
<dbReference type="EMBL" id="KE747814">
    <property type="protein sequence ID" value="RMZ67855.1"/>
    <property type="molecule type" value="Genomic_DNA"/>
</dbReference>
<dbReference type="Proteomes" id="UP000265663">
    <property type="component" value="Unassembled WGS sequence"/>
</dbReference>
<dbReference type="Pfam" id="PF00264">
    <property type="entry name" value="Tyrosinase"/>
    <property type="match status" value="1"/>
</dbReference>
<accession>A0A3M7M028</accession>
<dbReference type="GO" id="GO:0046872">
    <property type="term" value="F:metal ion binding"/>
    <property type="evidence" value="ECO:0007669"/>
    <property type="project" value="UniProtKB-KW"/>
</dbReference>
<gene>
    <name evidence="3" type="ORF">GMOD_00003903</name>
</gene>
<sequence>MGIFFMAGLAASANIPPQSKYMENDALAAKALANLKAYVAENGYPGKGNCTIETAAVRKEWGSLPRSEKLDYIRAVQCLAKLPARTPAAIAAGAKSRYDDLVVTHIQQTFTIHGTANFLSWHRYYVWAFEQMLRNECGFKAHLPYWNWAHYAHDPASGPLLDGSDTSLSGDGSYVSGRNGSCILSEEQCSIRLAPGSGGGCVTKGPFKDWKINLGPLASLTLGLTPNPQADGLGYNPRCLRRDINKQAANATNDFEVSSLIKNFNDIGTFQTVYQGLFAQGQLGIHSGGHYQVGGDAGSDFYNSPAEPTFFPHHGMIDRVWWTWQNMDIKNRQYAIAGGTVLGNPGDPPLGPNGTLADTITLGNYVGAANITIRDAMSSLAGPFCYIYA</sequence>
<organism evidence="3 4">
    <name type="scientific">Pyrenophora seminiperda CCB06</name>
    <dbReference type="NCBI Taxonomy" id="1302712"/>
    <lineage>
        <taxon>Eukaryota</taxon>
        <taxon>Fungi</taxon>
        <taxon>Dikarya</taxon>
        <taxon>Ascomycota</taxon>
        <taxon>Pezizomycotina</taxon>
        <taxon>Dothideomycetes</taxon>
        <taxon>Pleosporomycetidae</taxon>
        <taxon>Pleosporales</taxon>
        <taxon>Pleosporineae</taxon>
        <taxon>Pleosporaceae</taxon>
        <taxon>Pyrenophora</taxon>
    </lineage>
</organism>
<evidence type="ECO:0000313" key="4">
    <source>
        <dbReference type="Proteomes" id="UP000265663"/>
    </source>
</evidence>
<dbReference type="AlphaFoldDB" id="A0A3M7M028"/>
<reference evidence="3 4" key="1">
    <citation type="journal article" date="2014" name="PLoS ONE">
        <title>De novo Genome Assembly of the Fungal Plant Pathogen Pyrenophora semeniperda.</title>
        <authorList>
            <person name="Soliai M.M."/>
            <person name="Meyer S.E."/>
            <person name="Udall J.A."/>
            <person name="Elzinga D.E."/>
            <person name="Hermansen R.A."/>
            <person name="Bodily P.M."/>
            <person name="Hart A.A."/>
            <person name="Coleman C.E."/>
        </authorList>
    </citation>
    <scope>NUCLEOTIDE SEQUENCE [LARGE SCALE GENOMIC DNA]</scope>
    <source>
        <strain evidence="3 4">CCB06</strain>
        <tissue evidence="3">Mycelium</tissue>
    </source>
</reference>
<name>A0A3M7M028_9PLEO</name>
<evidence type="ECO:0000313" key="3">
    <source>
        <dbReference type="EMBL" id="RMZ67855.1"/>
    </source>
</evidence>
<dbReference type="PANTHER" id="PTHR11474">
    <property type="entry name" value="TYROSINASE FAMILY MEMBER"/>
    <property type="match status" value="1"/>
</dbReference>
<dbReference type="InterPro" id="IPR002227">
    <property type="entry name" value="Tyrosinase_Cu-bd"/>
</dbReference>
<protein>
    <submittedName>
        <fullName evidence="3">Tyrosinase central domain-containing</fullName>
    </submittedName>
</protein>
<dbReference type="OrthoDB" id="6132182at2759"/>